<dbReference type="InParanoid" id="A0A165JM95"/>
<name>A0A165JM95_9BASI</name>
<proteinExistence type="predicted"/>
<dbReference type="Proteomes" id="UP000076842">
    <property type="component" value="Unassembled WGS sequence"/>
</dbReference>
<evidence type="ECO:0000313" key="3">
    <source>
        <dbReference type="Proteomes" id="UP000076842"/>
    </source>
</evidence>
<feature type="region of interest" description="Disordered" evidence="1">
    <location>
        <begin position="1"/>
        <end position="29"/>
    </location>
</feature>
<feature type="region of interest" description="Disordered" evidence="1">
    <location>
        <begin position="41"/>
        <end position="85"/>
    </location>
</feature>
<feature type="region of interest" description="Disordered" evidence="1">
    <location>
        <begin position="121"/>
        <end position="142"/>
    </location>
</feature>
<sequence>MRPLPAAERQQPRPRRTHPAGDERLPVLRGLSVHKTLRVLRPRRAGARAAPELQHRPSGLEGRRDRGQRRGRRRGGGADLAGGVGLEEAAPRARAGQAAPAVLGTAARARGAECRGLAQPLPRAAQREQGRKRQRAGVRVPERHHKDGHCRRLLACLLPDADELRCERRWAYRCLSGSSIVGTSRVWSGTAEAPTRCPTVDETFCILHSAFCLPALRPSTHSHSTAQHSTARIQSLHTYTLHDPSTAYADPVTVLLRLAACRPVDLAYVTRFRFVYLLYLVWTRGGGRAGAVMELHLT</sequence>
<gene>
    <name evidence="2" type="ORF">CALCODRAFT_306808</name>
</gene>
<keyword evidence="3" id="KW-1185">Reference proteome</keyword>
<evidence type="ECO:0000313" key="2">
    <source>
        <dbReference type="EMBL" id="KZT62026.1"/>
    </source>
</evidence>
<organism evidence="2 3">
    <name type="scientific">Calocera cornea HHB12733</name>
    <dbReference type="NCBI Taxonomy" id="1353952"/>
    <lineage>
        <taxon>Eukaryota</taxon>
        <taxon>Fungi</taxon>
        <taxon>Dikarya</taxon>
        <taxon>Basidiomycota</taxon>
        <taxon>Agaricomycotina</taxon>
        <taxon>Dacrymycetes</taxon>
        <taxon>Dacrymycetales</taxon>
        <taxon>Dacrymycetaceae</taxon>
        <taxon>Calocera</taxon>
    </lineage>
</organism>
<reference evidence="2 3" key="1">
    <citation type="journal article" date="2016" name="Mol. Biol. Evol.">
        <title>Comparative Genomics of Early-Diverging Mushroom-Forming Fungi Provides Insights into the Origins of Lignocellulose Decay Capabilities.</title>
        <authorList>
            <person name="Nagy L.G."/>
            <person name="Riley R."/>
            <person name="Tritt A."/>
            <person name="Adam C."/>
            <person name="Daum C."/>
            <person name="Floudas D."/>
            <person name="Sun H."/>
            <person name="Yadav J.S."/>
            <person name="Pangilinan J."/>
            <person name="Larsson K.H."/>
            <person name="Matsuura K."/>
            <person name="Barry K."/>
            <person name="Labutti K."/>
            <person name="Kuo R."/>
            <person name="Ohm R.A."/>
            <person name="Bhattacharya S.S."/>
            <person name="Shirouzu T."/>
            <person name="Yoshinaga Y."/>
            <person name="Martin F.M."/>
            <person name="Grigoriev I.V."/>
            <person name="Hibbett D.S."/>
        </authorList>
    </citation>
    <scope>NUCLEOTIDE SEQUENCE [LARGE SCALE GENOMIC DNA]</scope>
    <source>
        <strain evidence="2 3">HHB12733</strain>
    </source>
</reference>
<protein>
    <submittedName>
        <fullName evidence="2">Uncharacterized protein</fullName>
    </submittedName>
</protein>
<dbReference type="AlphaFoldDB" id="A0A165JM95"/>
<feature type="compositionally biased region" description="Basic residues" evidence="1">
    <location>
        <begin position="66"/>
        <end position="75"/>
    </location>
</feature>
<evidence type="ECO:0000256" key="1">
    <source>
        <dbReference type="SAM" id="MobiDB-lite"/>
    </source>
</evidence>
<accession>A0A165JM95</accession>
<dbReference type="EMBL" id="KV423919">
    <property type="protein sequence ID" value="KZT62026.1"/>
    <property type="molecule type" value="Genomic_DNA"/>
</dbReference>